<accession>A0ABP9PDV5</accession>
<dbReference type="Proteomes" id="UP001428817">
    <property type="component" value="Unassembled WGS sequence"/>
</dbReference>
<evidence type="ECO:0000313" key="2">
    <source>
        <dbReference type="Proteomes" id="UP001428817"/>
    </source>
</evidence>
<dbReference type="Gene3D" id="1.10.357.10">
    <property type="entry name" value="Tetracycline Repressor, domain 2"/>
    <property type="match status" value="1"/>
</dbReference>
<dbReference type="EMBL" id="BAABJP010000001">
    <property type="protein sequence ID" value="GAA5145013.1"/>
    <property type="molecule type" value="Genomic_DNA"/>
</dbReference>
<protein>
    <submittedName>
        <fullName evidence="1">Transcriptional regulator</fullName>
    </submittedName>
</protein>
<name>A0ABP9PDV5_9PSEU</name>
<dbReference type="InterPro" id="IPR009057">
    <property type="entry name" value="Homeodomain-like_sf"/>
</dbReference>
<keyword evidence="2" id="KW-1185">Reference proteome</keyword>
<proteinExistence type="predicted"/>
<evidence type="ECO:0000313" key="1">
    <source>
        <dbReference type="EMBL" id="GAA5145013.1"/>
    </source>
</evidence>
<organism evidence="1 2">
    <name type="scientific">Pseudonocardia eucalypti</name>
    <dbReference type="NCBI Taxonomy" id="648755"/>
    <lineage>
        <taxon>Bacteria</taxon>
        <taxon>Bacillati</taxon>
        <taxon>Actinomycetota</taxon>
        <taxon>Actinomycetes</taxon>
        <taxon>Pseudonocardiales</taxon>
        <taxon>Pseudonocardiaceae</taxon>
        <taxon>Pseudonocardia</taxon>
    </lineage>
</organism>
<gene>
    <name evidence="1" type="ORF">GCM10023321_02210</name>
</gene>
<reference evidence="2" key="1">
    <citation type="journal article" date="2019" name="Int. J. Syst. Evol. Microbiol.">
        <title>The Global Catalogue of Microorganisms (GCM) 10K type strain sequencing project: providing services to taxonomists for standard genome sequencing and annotation.</title>
        <authorList>
            <consortium name="The Broad Institute Genomics Platform"/>
            <consortium name="The Broad Institute Genome Sequencing Center for Infectious Disease"/>
            <person name="Wu L."/>
            <person name="Ma J."/>
        </authorList>
    </citation>
    <scope>NUCLEOTIDE SEQUENCE [LARGE SCALE GENOMIC DNA]</scope>
    <source>
        <strain evidence="2">JCM 18303</strain>
    </source>
</reference>
<comment type="caution">
    <text evidence="1">The sequence shown here is derived from an EMBL/GenBank/DDBJ whole genome shotgun (WGS) entry which is preliminary data.</text>
</comment>
<dbReference type="SUPFAM" id="SSF46689">
    <property type="entry name" value="Homeodomain-like"/>
    <property type="match status" value="1"/>
</dbReference>
<sequence length="185" mass="20850">MAEDGWRQITVERLCGEARLNKRYFYESFTDLDSVAATVVEDLADQLIREAVRPFVEQRDLPIDELVRRGLSRLIRYLISDPRRARVLWGGLASTPAINRYRAVAMSALTRSVVQFGLDRPDSGQPDPIFEITAAMLLGGTGETVLQWLDGTIDVSEQQLVEELSAHWLRAGQTHAARLRAQRAD</sequence>